<accession>A0A2P2Q504</accession>
<evidence type="ECO:0000313" key="1">
    <source>
        <dbReference type="EMBL" id="MBX62055.1"/>
    </source>
</evidence>
<protein>
    <submittedName>
        <fullName evidence="1">ATP synthase subunit H family protein</fullName>
    </submittedName>
</protein>
<dbReference type="AlphaFoldDB" id="A0A2P2Q504"/>
<name>A0A2P2Q504_RHIMU</name>
<reference evidence="1" key="1">
    <citation type="submission" date="2018-02" db="EMBL/GenBank/DDBJ databases">
        <title>Rhizophora mucronata_Transcriptome.</title>
        <authorList>
            <person name="Meera S.P."/>
            <person name="Sreeshan A."/>
            <person name="Augustine A."/>
        </authorList>
    </citation>
    <scope>NUCLEOTIDE SEQUENCE</scope>
    <source>
        <tissue evidence="1">Leaf</tissue>
    </source>
</reference>
<sequence length="81" mass="9324">MSGFICARYTMAHIIQQQTVAVITNVKWSKFVEGPRLQHILVQRDPIIPITTKIRVVTKNPISDSPCRSLRFPQPNPKRKK</sequence>
<organism evidence="1">
    <name type="scientific">Rhizophora mucronata</name>
    <name type="common">Asiatic mangrove</name>
    <dbReference type="NCBI Taxonomy" id="61149"/>
    <lineage>
        <taxon>Eukaryota</taxon>
        <taxon>Viridiplantae</taxon>
        <taxon>Streptophyta</taxon>
        <taxon>Embryophyta</taxon>
        <taxon>Tracheophyta</taxon>
        <taxon>Spermatophyta</taxon>
        <taxon>Magnoliopsida</taxon>
        <taxon>eudicotyledons</taxon>
        <taxon>Gunneridae</taxon>
        <taxon>Pentapetalae</taxon>
        <taxon>rosids</taxon>
        <taxon>fabids</taxon>
        <taxon>Malpighiales</taxon>
        <taxon>Rhizophoraceae</taxon>
        <taxon>Rhizophora</taxon>
    </lineage>
</organism>
<dbReference type="EMBL" id="GGEC01081571">
    <property type="protein sequence ID" value="MBX62055.1"/>
    <property type="molecule type" value="Transcribed_RNA"/>
</dbReference>
<proteinExistence type="predicted"/>